<feature type="transmembrane region" description="Helical" evidence="1">
    <location>
        <begin position="24"/>
        <end position="44"/>
    </location>
</feature>
<evidence type="ECO:0000313" key="2">
    <source>
        <dbReference type="EMBL" id="GAA1071019.1"/>
    </source>
</evidence>
<proteinExistence type="predicted"/>
<keyword evidence="1" id="KW-0472">Membrane</keyword>
<accession>A0ABP4DXF3</accession>
<reference evidence="3" key="1">
    <citation type="journal article" date="2019" name="Int. J. Syst. Evol. Microbiol.">
        <title>The Global Catalogue of Microorganisms (GCM) 10K type strain sequencing project: providing services to taxonomists for standard genome sequencing and annotation.</title>
        <authorList>
            <consortium name="The Broad Institute Genomics Platform"/>
            <consortium name="The Broad Institute Genome Sequencing Center for Infectious Disease"/>
            <person name="Wu L."/>
            <person name="Ma J."/>
        </authorList>
    </citation>
    <scope>NUCLEOTIDE SEQUENCE [LARGE SCALE GENOMIC DNA]</scope>
    <source>
        <strain evidence="3">JCM 13002</strain>
    </source>
</reference>
<keyword evidence="1" id="KW-1133">Transmembrane helix</keyword>
<name>A0ABP4DXF3_9ACTN</name>
<organism evidence="2 3">
    <name type="scientific">Kitasatospora arboriphila</name>
    <dbReference type="NCBI Taxonomy" id="258052"/>
    <lineage>
        <taxon>Bacteria</taxon>
        <taxon>Bacillati</taxon>
        <taxon>Actinomycetota</taxon>
        <taxon>Actinomycetes</taxon>
        <taxon>Kitasatosporales</taxon>
        <taxon>Streptomycetaceae</taxon>
        <taxon>Kitasatospora</taxon>
    </lineage>
</organism>
<dbReference type="Proteomes" id="UP001499987">
    <property type="component" value="Unassembled WGS sequence"/>
</dbReference>
<gene>
    <name evidence="2" type="ORF">GCM10009663_07650</name>
</gene>
<protein>
    <submittedName>
        <fullName evidence="2">Uncharacterized protein</fullName>
    </submittedName>
</protein>
<evidence type="ECO:0000256" key="1">
    <source>
        <dbReference type="SAM" id="Phobius"/>
    </source>
</evidence>
<evidence type="ECO:0000313" key="3">
    <source>
        <dbReference type="Proteomes" id="UP001499987"/>
    </source>
</evidence>
<feature type="transmembrane region" description="Helical" evidence="1">
    <location>
        <begin position="50"/>
        <end position="68"/>
    </location>
</feature>
<dbReference type="EMBL" id="BAAALD010000004">
    <property type="protein sequence ID" value="GAA1071019.1"/>
    <property type="molecule type" value="Genomic_DNA"/>
</dbReference>
<sequence length="75" mass="8162">MAASASERPHVNNVFDDNGVFDKLFAVLCLALTLLLLDLGVAQYRHGGSAAWALLAAALLPAAGWETVRRFRPRR</sequence>
<keyword evidence="3" id="KW-1185">Reference proteome</keyword>
<keyword evidence="1" id="KW-0812">Transmembrane</keyword>
<comment type="caution">
    <text evidence="2">The sequence shown here is derived from an EMBL/GenBank/DDBJ whole genome shotgun (WGS) entry which is preliminary data.</text>
</comment>